<proteinExistence type="predicted"/>
<protein>
    <submittedName>
        <fullName evidence="1">Uncharacterized protein</fullName>
    </submittedName>
</protein>
<evidence type="ECO:0000313" key="2">
    <source>
        <dbReference type="Proteomes" id="UP000255087"/>
    </source>
</evidence>
<dbReference type="RefSeq" id="WP_106441907.1">
    <property type="nucleotide sequence ID" value="NZ_NCLF01000141.1"/>
</dbReference>
<dbReference type="AlphaFoldDB" id="A0A380QD74"/>
<gene>
    <name evidence="1" type="ORF">NCTC8580_03397</name>
</gene>
<reference evidence="1 2" key="1">
    <citation type="submission" date="2018-06" db="EMBL/GenBank/DDBJ databases">
        <authorList>
            <consortium name="Pathogen Informatics"/>
            <person name="Doyle S."/>
        </authorList>
    </citation>
    <scope>NUCLEOTIDE SEQUENCE [LARGE SCALE GENOMIC DNA]</scope>
    <source>
        <strain evidence="1 2">NCTC8580</strain>
    </source>
</reference>
<evidence type="ECO:0000313" key="1">
    <source>
        <dbReference type="EMBL" id="SUP85051.1"/>
    </source>
</evidence>
<organism evidence="1 2">
    <name type="scientific">Yersinia pseudotuberculosis</name>
    <dbReference type="NCBI Taxonomy" id="633"/>
    <lineage>
        <taxon>Bacteria</taxon>
        <taxon>Pseudomonadati</taxon>
        <taxon>Pseudomonadota</taxon>
        <taxon>Gammaproteobacteria</taxon>
        <taxon>Enterobacterales</taxon>
        <taxon>Yersiniaceae</taxon>
        <taxon>Yersinia</taxon>
    </lineage>
</organism>
<accession>A0A380QD74</accession>
<dbReference type="Proteomes" id="UP000255087">
    <property type="component" value="Unassembled WGS sequence"/>
</dbReference>
<dbReference type="EMBL" id="UHJC01000001">
    <property type="protein sequence ID" value="SUP85051.1"/>
    <property type="molecule type" value="Genomic_DNA"/>
</dbReference>
<name>A0A380QD74_YERPU</name>
<sequence>MKIECPHCNSDNDIEFSDNILCHECKKSFKGFKFSKRKFLSATTVLIIGAFGGYKVNGALEQERYPLEIEYAIVDTCVNVSKNFITIGRYTDKRKICLCALSKTIEDVSYSDFKSKNSKFATSFKQHADSCS</sequence>